<feature type="transmembrane region" description="Helical" evidence="1">
    <location>
        <begin position="74"/>
        <end position="95"/>
    </location>
</feature>
<feature type="transmembrane region" description="Helical" evidence="1">
    <location>
        <begin position="44"/>
        <end position="62"/>
    </location>
</feature>
<feature type="transmembrane region" description="Helical" evidence="1">
    <location>
        <begin position="133"/>
        <end position="151"/>
    </location>
</feature>
<name>A0A830GTM2_9CREN</name>
<organism evidence="2 3">
    <name type="scientific">Thermocladium modestius</name>
    <dbReference type="NCBI Taxonomy" id="62609"/>
    <lineage>
        <taxon>Archaea</taxon>
        <taxon>Thermoproteota</taxon>
        <taxon>Thermoprotei</taxon>
        <taxon>Thermoproteales</taxon>
        <taxon>Thermoproteaceae</taxon>
        <taxon>Thermocladium</taxon>
    </lineage>
</organism>
<comment type="caution">
    <text evidence="2">The sequence shown here is derived from an EMBL/GenBank/DDBJ whole genome shotgun (WGS) entry which is preliminary data.</text>
</comment>
<protein>
    <submittedName>
        <fullName evidence="2">Uncharacterized protein</fullName>
    </submittedName>
</protein>
<feature type="transmembrane region" description="Helical" evidence="1">
    <location>
        <begin position="163"/>
        <end position="185"/>
    </location>
</feature>
<dbReference type="EMBL" id="BMNL01000002">
    <property type="protein sequence ID" value="GGP20316.1"/>
    <property type="molecule type" value="Genomic_DNA"/>
</dbReference>
<evidence type="ECO:0000313" key="2">
    <source>
        <dbReference type="EMBL" id="GGP20316.1"/>
    </source>
</evidence>
<evidence type="ECO:0000256" key="1">
    <source>
        <dbReference type="SAM" id="Phobius"/>
    </source>
</evidence>
<dbReference type="Proteomes" id="UP000610960">
    <property type="component" value="Unassembled WGS sequence"/>
</dbReference>
<reference evidence="2" key="1">
    <citation type="journal article" date="2014" name="Int. J. Syst. Evol. Microbiol.">
        <title>Complete genome sequence of Corynebacterium casei LMG S-19264T (=DSM 44701T), isolated from a smear-ripened cheese.</title>
        <authorList>
            <consortium name="US DOE Joint Genome Institute (JGI-PGF)"/>
            <person name="Walter F."/>
            <person name="Albersmeier A."/>
            <person name="Kalinowski J."/>
            <person name="Ruckert C."/>
        </authorList>
    </citation>
    <scope>NUCLEOTIDE SEQUENCE</scope>
    <source>
        <strain evidence="2">JCM 10088</strain>
    </source>
</reference>
<keyword evidence="3" id="KW-1185">Reference proteome</keyword>
<feature type="transmembrane region" description="Helical" evidence="1">
    <location>
        <begin position="107"/>
        <end position="127"/>
    </location>
</feature>
<keyword evidence="1" id="KW-0472">Membrane</keyword>
<feature type="transmembrane region" description="Helical" evidence="1">
    <location>
        <begin position="6"/>
        <end position="23"/>
    </location>
</feature>
<keyword evidence="1" id="KW-0812">Transmembrane</keyword>
<keyword evidence="1" id="KW-1133">Transmembrane helix</keyword>
<accession>A0A830GTM2</accession>
<sequence>MQPLPPIAVGFFGLGVGYYVYGGKEFFDYPKENSPALNHSLGQWGIWMPGFLQFLTGIYLWLGLTIFKAFQSTPVLYMAALAFTAYGVHWFALGLNKYVGGDARVDGYMAIAFLWISIVGAFVFGYVADYPVMILFILLALVYISDIPASLLQSASWTRIKGLWHLVTGTWLMYLMFAAAVNFALGLHLPL</sequence>
<proteinExistence type="predicted"/>
<evidence type="ECO:0000313" key="3">
    <source>
        <dbReference type="Proteomes" id="UP000610960"/>
    </source>
</evidence>
<dbReference type="AlphaFoldDB" id="A0A830GTM2"/>
<gene>
    <name evidence="2" type="ORF">GCM10007981_07900</name>
</gene>
<reference evidence="2" key="2">
    <citation type="submission" date="2020-09" db="EMBL/GenBank/DDBJ databases">
        <authorList>
            <person name="Sun Q."/>
            <person name="Ohkuma M."/>
        </authorList>
    </citation>
    <scope>NUCLEOTIDE SEQUENCE</scope>
    <source>
        <strain evidence="2">JCM 10088</strain>
    </source>
</reference>